<comment type="caution">
    <text evidence="1">The sequence shown here is derived from an EMBL/GenBank/DDBJ whole genome shotgun (WGS) entry which is preliminary data.</text>
</comment>
<gene>
    <name evidence="1" type="ORF">BDP81DRAFT_122366</name>
</gene>
<name>A0AAI9ZFF1_9PEZI</name>
<organism evidence="1 2">
    <name type="scientific">Colletotrichum phormii</name>
    <dbReference type="NCBI Taxonomy" id="359342"/>
    <lineage>
        <taxon>Eukaryota</taxon>
        <taxon>Fungi</taxon>
        <taxon>Dikarya</taxon>
        <taxon>Ascomycota</taxon>
        <taxon>Pezizomycotina</taxon>
        <taxon>Sordariomycetes</taxon>
        <taxon>Hypocreomycetidae</taxon>
        <taxon>Glomerellales</taxon>
        <taxon>Glomerellaceae</taxon>
        <taxon>Colletotrichum</taxon>
        <taxon>Colletotrichum acutatum species complex</taxon>
    </lineage>
</organism>
<evidence type="ECO:0000313" key="1">
    <source>
        <dbReference type="EMBL" id="KAK1623456.1"/>
    </source>
</evidence>
<dbReference type="AlphaFoldDB" id="A0AAI9ZFF1"/>
<evidence type="ECO:0000313" key="2">
    <source>
        <dbReference type="Proteomes" id="UP001243989"/>
    </source>
</evidence>
<dbReference type="RefSeq" id="XP_060439451.1">
    <property type="nucleotide sequence ID" value="XM_060581620.1"/>
</dbReference>
<protein>
    <submittedName>
        <fullName evidence="1">Uncharacterized protein</fullName>
    </submittedName>
</protein>
<dbReference type="GeneID" id="85466482"/>
<dbReference type="EMBL" id="JAHMHQ010000029">
    <property type="protein sequence ID" value="KAK1623456.1"/>
    <property type="molecule type" value="Genomic_DNA"/>
</dbReference>
<sequence>MQRTFMDESNCCLSFCIDVERCWEAQGEDSIDSTLSCGSRPGFTRRGFVSCDPRSASNVRQYRIGGLLGTLELPGALEQKKLKLFKAWSKSTMDCTTSTPRKVLALSWCSQHYKTSSWLFLLFQSLSILAQKGSLITEKSLQFSKQTSSMSPWSVALKHGILACQCAPSKYHWLRSPSLHPLDHGREYVQ</sequence>
<dbReference type="Proteomes" id="UP001243989">
    <property type="component" value="Unassembled WGS sequence"/>
</dbReference>
<proteinExistence type="predicted"/>
<reference evidence="1" key="1">
    <citation type="submission" date="2021-06" db="EMBL/GenBank/DDBJ databases">
        <title>Comparative genomics, transcriptomics and evolutionary studies reveal genomic signatures of adaptation to plant cell wall in hemibiotrophic fungi.</title>
        <authorList>
            <consortium name="DOE Joint Genome Institute"/>
            <person name="Baroncelli R."/>
            <person name="Diaz J.F."/>
            <person name="Benocci T."/>
            <person name="Peng M."/>
            <person name="Battaglia E."/>
            <person name="Haridas S."/>
            <person name="Andreopoulos W."/>
            <person name="Labutti K."/>
            <person name="Pangilinan J."/>
            <person name="Floch G.L."/>
            <person name="Makela M.R."/>
            <person name="Henrissat B."/>
            <person name="Grigoriev I.V."/>
            <person name="Crouch J.A."/>
            <person name="De Vries R.P."/>
            <person name="Sukno S.A."/>
            <person name="Thon M.R."/>
        </authorList>
    </citation>
    <scope>NUCLEOTIDE SEQUENCE</scope>
    <source>
        <strain evidence="1">CBS 102054</strain>
    </source>
</reference>
<keyword evidence="2" id="KW-1185">Reference proteome</keyword>
<accession>A0AAI9ZFF1</accession>